<dbReference type="EMBL" id="MU394300">
    <property type="protein sequence ID" value="KAI6088610.1"/>
    <property type="molecule type" value="Genomic_DNA"/>
</dbReference>
<gene>
    <name evidence="1" type="ORF">F4821DRAFT_233337</name>
</gene>
<accession>A0ACC0D7V5</accession>
<evidence type="ECO:0000313" key="2">
    <source>
        <dbReference type="Proteomes" id="UP001497680"/>
    </source>
</evidence>
<keyword evidence="2" id="KW-1185">Reference proteome</keyword>
<sequence>MAPQTRSRNRPSTSGPASKPKSKPKPKSGPAKIYKSTPAAPKQVTFPERRRRIKTYSRNRKVRKDSQQSTLTQLGISIEGPSRELQESEKEDEGDDQAEEPDEPEEPEAPAPVEPVNPKKRTRASRRKTTGDELFVNEKPKNAKRRKTLGDPPTPSASSSFHTQTLTQIYAKQDNQKENEEDRLNVSEPEDDAGFVMETPKKSKDGSSSKIDEGNPEPQAEVKSSARSLVPSATPTNRKLEAVVASSVSTASTVSALSSPRINEFNPAPDDSPLRTRSTNLGAPSPIIKKVKTPRNQEIPNSYSTTHSLPNTPTPKAAKKTRFDDVETIIEEKENITPGNTKPKFPKPARKTPARPALKTITPGEIADSDEETIGDDNENGDVESEGITNQAAIVEPQNAPTDPQNDDIPSTDDPEPAETCYGAIGDETQAILNTSADELCLDLSTSDSRPSSVSREGTPTPRQNEKRREVSRAAEVISSPNTVVGKSPSPSPQEDPSDANVHTQVYTQGLESQRLPLEVIRNLGPQTPHSDILMSLHPEPLEQILSQTKTHEFRSWKIPPSVRRVWIYATKPIQELKYTVILGDAKRPGEIPDEGGIGNVEFNQGNGADYAYEIVQVYELNNPVSLVEMKQKGWCKSAPQKFAWLPPAVVGELTGNLKCALFGDGIEPTESQEIVAQFQSDVEYSTQHISSEVADEVILSSQSPRRSTRKTTQSGPSSSFAKPALPSQLQHESSTQSLRRTRSYVRPSQATTVSSPAVSPQKSLRNTVSISSDPVASNSSPPAFRNSRDNSLRSSQFLTRSQMLPDSLINDPIQPPPAIIWDSADEMSD</sequence>
<proteinExistence type="predicted"/>
<protein>
    <submittedName>
        <fullName evidence="1">Uncharacterized protein</fullName>
    </submittedName>
</protein>
<evidence type="ECO:0000313" key="1">
    <source>
        <dbReference type="EMBL" id="KAI6088610.1"/>
    </source>
</evidence>
<organism evidence="1 2">
    <name type="scientific">Hypoxylon rubiginosum</name>
    <dbReference type="NCBI Taxonomy" id="110542"/>
    <lineage>
        <taxon>Eukaryota</taxon>
        <taxon>Fungi</taxon>
        <taxon>Dikarya</taxon>
        <taxon>Ascomycota</taxon>
        <taxon>Pezizomycotina</taxon>
        <taxon>Sordariomycetes</taxon>
        <taxon>Xylariomycetidae</taxon>
        <taxon>Xylariales</taxon>
        <taxon>Hypoxylaceae</taxon>
        <taxon>Hypoxylon</taxon>
    </lineage>
</organism>
<reference evidence="1 2" key="1">
    <citation type="journal article" date="2022" name="New Phytol.">
        <title>Ecological generalism drives hyperdiversity of secondary metabolite gene clusters in xylarialean endophytes.</title>
        <authorList>
            <person name="Franco M.E.E."/>
            <person name="Wisecaver J.H."/>
            <person name="Arnold A.E."/>
            <person name="Ju Y.M."/>
            <person name="Slot J.C."/>
            <person name="Ahrendt S."/>
            <person name="Moore L.P."/>
            <person name="Eastman K.E."/>
            <person name="Scott K."/>
            <person name="Konkel Z."/>
            <person name="Mondo S.J."/>
            <person name="Kuo A."/>
            <person name="Hayes R.D."/>
            <person name="Haridas S."/>
            <person name="Andreopoulos B."/>
            <person name="Riley R."/>
            <person name="LaButti K."/>
            <person name="Pangilinan J."/>
            <person name="Lipzen A."/>
            <person name="Amirebrahimi M."/>
            <person name="Yan J."/>
            <person name="Adam C."/>
            <person name="Keymanesh K."/>
            <person name="Ng V."/>
            <person name="Louie K."/>
            <person name="Northen T."/>
            <person name="Drula E."/>
            <person name="Henrissat B."/>
            <person name="Hsieh H.M."/>
            <person name="Youens-Clark K."/>
            <person name="Lutzoni F."/>
            <person name="Miadlikowska J."/>
            <person name="Eastwood D.C."/>
            <person name="Hamelin R.C."/>
            <person name="Grigoriev I.V."/>
            <person name="U'Ren J.M."/>
        </authorList>
    </citation>
    <scope>NUCLEOTIDE SEQUENCE [LARGE SCALE GENOMIC DNA]</scope>
    <source>
        <strain evidence="1 2">ER1909</strain>
    </source>
</reference>
<dbReference type="Proteomes" id="UP001497680">
    <property type="component" value="Unassembled WGS sequence"/>
</dbReference>
<name>A0ACC0D7V5_9PEZI</name>
<comment type="caution">
    <text evidence="1">The sequence shown here is derived from an EMBL/GenBank/DDBJ whole genome shotgun (WGS) entry which is preliminary data.</text>
</comment>